<dbReference type="PANTHER" id="PTHR21622:SF0">
    <property type="entry name" value="COILED-COIL-HELIX-COILED-COIL-HELIX DOMAIN CONTAINING 4"/>
    <property type="match status" value="1"/>
</dbReference>
<comment type="caution">
    <text evidence="14">The sequence shown here is derived from an EMBL/GenBank/DDBJ whole genome shotgun (WGS) entry which is preliminary data.</text>
</comment>
<dbReference type="Pfam" id="PF06747">
    <property type="entry name" value="CHCH"/>
    <property type="match status" value="1"/>
</dbReference>
<protein>
    <recommendedName>
        <fullName evidence="3">Mitochondrial intermembrane space import and assembly protein 40</fullName>
    </recommendedName>
    <alternativeName>
        <fullName evidence="11">Mitochondrial import inner membrane translocase TIM40</fullName>
    </alternativeName>
</protein>
<keyword evidence="8" id="KW-0496">Mitochondrion</keyword>
<evidence type="ECO:0000256" key="4">
    <source>
        <dbReference type="ARBA" id="ARBA00022448"/>
    </source>
</evidence>
<dbReference type="Gene3D" id="1.10.287.2900">
    <property type="match status" value="1"/>
</dbReference>
<dbReference type="InterPro" id="IPR039289">
    <property type="entry name" value="CHCHD4"/>
</dbReference>
<accession>A0A8H7DI32</accession>
<keyword evidence="7" id="KW-0811">Translocation</keyword>
<comment type="subcellular location">
    <subcellularLocation>
        <location evidence="2">Mitochondrion inner membrane</location>
        <topology evidence="2">Single-pass type II membrane protein</topology>
        <orientation evidence="2">Intermembrane side</orientation>
    </subcellularLocation>
</comment>
<dbReference type="GO" id="GO:0005758">
    <property type="term" value="C:mitochondrial intermembrane space"/>
    <property type="evidence" value="ECO:0007669"/>
    <property type="project" value="TreeGrafter"/>
</dbReference>
<evidence type="ECO:0000256" key="10">
    <source>
        <dbReference type="ARBA" id="ARBA00023284"/>
    </source>
</evidence>
<gene>
    <name evidence="14" type="ORF">MSAN_00037500</name>
</gene>
<organism evidence="14 15">
    <name type="scientific">Mycena sanguinolenta</name>
    <dbReference type="NCBI Taxonomy" id="230812"/>
    <lineage>
        <taxon>Eukaryota</taxon>
        <taxon>Fungi</taxon>
        <taxon>Dikarya</taxon>
        <taxon>Basidiomycota</taxon>
        <taxon>Agaricomycotina</taxon>
        <taxon>Agaricomycetes</taxon>
        <taxon>Agaricomycetidae</taxon>
        <taxon>Agaricales</taxon>
        <taxon>Marasmiineae</taxon>
        <taxon>Mycenaceae</taxon>
        <taxon>Mycena</taxon>
    </lineage>
</organism>
<evidence type="ECO:0000256" key="7">
    <source>
        <dbReference type="ARBA" id="ARBA00023010"/>
    </source>
</evidence>
<keyword evidence="10" id="KW-0676">Redox-active center</keyword>
<evidence type="ECO:0000259" key="13">
    <source>
        <dbReference type="Pfam" id="PF06747"/>
    </source>
</evidence>
<evidence type="ECO:0000256" key="11">
    <source>
        <dbReference type="ARBA" id="ARBA00033150"/>
    </source>
</evidence>
<dbReference type="GO" id="GO:0015035">
    <property type="term" value="F:protein-disulfide reductase activity"/>
    <property type="evidence" value="ECO:0007669"/>
    <property type="project" value="InterPro"/>
</dbReference>
<evidence type="ECO:0000256" key="9">
    <source>
        <dbReference type="ARBA" id="ARBA00023157"/>
    </source>
</evidence>
<keyword evidence="15" id="KW-1185">Reference proteome</keyword>
<evidence type="ECO:0000256" key="2">
    <source>
        <dbReference type="ARBA" id="ARBA00004164"/>
    </source>
</evidence>
<evidence type="ECO:0000256" key="6">
    <source>
        <dbReference type="ARBA" id="ARBA00023002"/>
    </source>
</evidence>
<evidence type="ECO:0000313" key="15">
    <source>
        <dbReference type="Proteomes" id="UP000623467"/>
    </source>
</evidence>
<dbReference type="GO" id="GO:0005743">
    <property type="term" value="C:mitochondrial inner membrane"/>
    <property type="evidence" value="ECO:0007669"/>
    <property type="project" value="UniProtKB-SubCell"/>
</dbReference>
<reference evidence="14" key="1">
    <citation type="submission" date="2020-05" db="EMBL/GenBank/DDBJ databases">
        <title>Mycena genomes resolve the evolution of fungal bioluminescence.</title>
        <authorList>
            <person name="Tsai I.J."/>
        </authorList>
    </citation>
    <scope>NUCLEOTIDE SEQUENCE</scope>
    <source>
        <strain evidence="14">160909Yilan</strain>
    </source>
</reference>
<evidence type="ECO:0000256" key="12">
    <source>
        <dbReference type="SAM" id="MobiDB-lite"/>
    </source>
</evidence>
<name>A0A8H7DI32_9AGAR</name>
<dbReference type="PROSITE" id="PS51808">
    <property type="entry name" value="CHCH"/>
    <property type="match status" value="1"/>
</dbReference>
<comment type="cofactor">
    <cofactor evidence="1">
        <name>Cu(2+)</name>
        <dbReference type="ChEBI" id="CHEBI:29036"/>
    </cofactor>
</comment>
<keyword evidence="9" id="KW-1015">Disulfide bond</keyword>
<feature type="region of interest" description="Disordered" evidence="12">
    <location>
        <begin position="50"/>
        <end position="134"/>
    </location>
</feature>
<feature type="compositionally biased region" description="Low complexity" evidence="12">
    <location>
        <begin position="228"/>
        <end position="243"/>
    </location>
</feature>
<dbReference type="EMBL" id="JACAZH010000001">
    <property type="protein sequence ID" value="KAF7376224.1"/>
    <property type="molecule type" value="Genomic_DNA"/>
</dbReference>
<evidence type="ECO:0000256" key="5">
    <source>
        <dbReference type="ARBA" id="ARBA00022927"/>
    </source>
</evidence>
<proteinExistence type="predicted"/>
<evidence type="ECO:0000313" key="14">
    <source>
        <dbReference type="EMBL" id="KAF7376224.1"/>
    </source>
</evidence>
<keyword evidence="5" id="KW-0653">Protein transport</keyword>
<dbReference type="InterPro" id="IPR010625">
    <property type="entry name" value="CHCH"/>
</dbReference>
<feature type="region of interest" description="Disordered" evidence="12">
    <location>
        <begin position="208"/>
        <end position="243"/>
    </location>
</feature>
<evidence type="ECO:0000256" key="1">
    <source>
        <dbReference type="ARBA" id="ARBA00001973"/>
    </source>
</evidence>
<evidence type="ECO:0000256" key="8">
    <source>
        <dbReference type="ARBA" id="ARBA00023128"/>
    </source>
</evidence>
<dbReference type="OrthoDB" id="7481291at2759"/>
<dbReference type="PANTHER" id="PTHR21622">
    <property type="entry name" value="COILED-COIL-HELIX-COILED-COIL-HELIX DOMAIN CONTAINING 4"/>
    <property type="match status" value="1"/>
</dbReference>
<dbReference type="GO" id="GO:0045041">
    <property type="term" value="P:protein import into mitochondrial intermembrane space"/>
    <property type="evidence" value="ECO:0007669"/>
    <property type="project" value="InterPro"/>
</dbReference>
<evidence type="ECO:0000256" key="3">
    <source>
        <dbReference type="ARBA" id="ARBA00013714"/>
    </source>
</evidence>
<dbReference type="Proteomes" id="UP000623467">
    <property type="component" value="Unassembled WGS sequence"/>
</dbReference>
<keyword evidence="4" id="KW-0813">Transport</keyword>
<sequence>MFSRLSRARVPFRRYIQTQSVHPASHTAKYAIAVGTLAAGAFLGTRRLHADSDNTPAHKEAPKFNGSTPPDIKTYLRQQIEEESNPALPRPLASRSEKARQELPPAPVQKPAQTTDEAAEESDGHGEAAFNPETGEINWDCPCLGGMAHGPCGPEFREAFSCFVYSEDEPKGINCVEKFQGMQSCFREHPDIYASELTEDDDDPVAEAERALKEDSSSVPTVDAETVSASTPKPSEDSSSSEQ</sequence>
<keyword evidence="6" id="KW-0560">Oxidoreductase</keyword>
<feature type="domain" description="CHCH" evidence="13">
    <location>
        <begin position="152"/>
        <end position="187"/>
    </location>
</feature>
<dbReference type="AlphaFoldDB" id="A0A8H7DI32"/>
<feature type="compositionally biased region" description="Basic and acidic residues" evidence="12">
    <location>
        <begin position="50"/>
        <end position="62"/>
    </location>
</feature>